<dbReference type="OrthoDB" id="25840at2759"/>
<evidence type="ECO:0000313" key="8">
    <source>
        <dbReference type="EMBL" id="KAF6204848.1"/>
    </source>
</evidence>
<evidence type="ECO:0000256" key="4">
    <source>
        <dbReference type="ARBA" id="ARBA00023204"/>
    </source>
</evidence>
<dbReference type="InterPro" id="IPR036420">
    <property type="entry name" value="BRCT_dom_sf"/>
</dbReference>
<protein>
    <recommendedName>
        <fullName evidence="7">BRCT domain-containing protein</fullName>
    </recommendedName>
</protein>
<dbReference type="PROSITE" id="PS50172">
    <property type="entry name" value="BRCT"/>
    <property type="match status" value="2"/>
</dbReference>
<sequence length="688" mass="76692">MATSLQPGSIPVVKFNGTGFQAWKMRIEAMLEDLDVEEALHAKPEGVENEIFKKKDRKARNVIIQWLGDGVLHTIHVAANLLKSDFSNKKWKSHSPGEKQISVVLQLEKPSKITNIDVGNENSAFLEVLVAKCSSSSEDFKVLVAATSLMTLKEAKFSENTNGVKFLKTDDLCEDTRDEKWDRVKIVCSQPYNSVTQFGLSFIVFHANLDSSPSGPDLGKFHLKTNDSEPSVASISAWSLMAKKKERVVESKGAAAVVAAIRGGDIVLPSAKNAPVIAKVTAITPEDVLDEGEDENNSATTPARKQKTPKAHQKNDKNAGKAPKRNLSPSKRQDSPKKKVKVAAVSHFSAKPKKPFRCLMDDVVFVISGFQNPLRSDIRNSALAMGAKYKADWDSTCTHLVCAFRNTPKFNQVHGSGKIIKKDWIEKCYESRKRFPWRRFALDPSDQAQQESEEEILEDTGPPPATLDNRRRVNDSSSEEDDIEKEVKRIKKRKLTSPKPKASPNRDRSVDNDEFEDDESPMNIAGPSGLHTRTGTNNLSPLLSDSSERIPETTKASSLATERKKKINIYEVETEEEASDGEGKSPAKVLQGLPTMPSYFETFNFLLLDDIEGTQSATLRRYILARLGNIVSDVQELSSSNPSYCITEDKKRFEEVRESFPNVIGVRPDWVWFCHDENSLQDFSAHLL</sequence>
<evidence type="ECO:0000256" key="6">
    <source>
        <dbReference type="SAM" id="MobiDB-lite"/>
    </source>
</evidence>
<dbReference type="AlphaFoldDB" id="A0A8S9X929"/>
<dbReference type="InterPro" id="IPR001357">
    <property type="entry name" value="BRCT_dom"/>
</dbReference>
<keyword evidence="9" id="KW-1185">Reference proteome</keyword>
<proteinExistence type="predicted"/>
<feature type="domain" description="BRCT" evidence="7">
    <location>
        <begin position="595"/>
        <end position="688"/>
    </location>
</feature>
<feature type="region of interest" description="Disordered" evidence="6">
    <location>
        <begin position="288"/>
        <end position="343"/>
    </location>
</feature>
<dbReference type="PANTHER" id="PTHR11370:SF5">
    <property type="entry name" value="DNA REPAIR PROTEIN XRCC1"/>
    <property type="match status" value="1"/>
</dbReference>
<dbReference type="Pfam" id="PF01834">
    <property type="entry name" value="XRCC1_N"/>
    <property type="match status" value="1"/>
</dbReference>
<dbReference type="EMBL" id="WIXP02000009">
    <property type="protein sequence ID" value="KAF6204848.1"/>
    <property type="molecule type" value="Genomic_DNA"/>
</dbReference>
<dbReference type="SUPFAM" id="SSF49785">
    <property type="entry name" value="Galactose-binding domain-like"/>
    <property type="match status" value="1"/>
</dbReference>
<evidence type="ECO:0000256" key="2">
    <source>
        <dbReference type="ARBA" id="ARBA00022737"/>
    </source>
</evidence>
<dbReference type="InterPro" id="IPR008979">
    <property type="entry name" value="Galactose-bd-like_sf"/>
</dbReference>
<keyword evidence="3" id="KW-0227">DNA damage</keyword>
<evidence type="ECO:0000256" key="5">
    <source>
        <dbReference type="ARBA" id="ARBA00023242"/>
    </source>
</evidence>
<reference evidence="8" key="1">
    <citation type="journal article" date="2021" name="Mol. Ecol. Resour.">
        <title>Apolygus lucorum genome provides insights into omnivorousness and mesophyll feeding.</title>
        <authorList>
            <person name="Liu Y."/>
            <person name="Liu H."/>
            <person name="Wang H."/>
            <person name="Huang T."/>
            <person name="Liu B."/>
            <person name="Yang B."/>
            <person name="Yin L."/>
            <person name="Li B."/>
            <person name="Zhang Y."/>
            <person name="Zhang S."/>
            <person name="Jiang F."/>
            <person name="Zhang X."/>
            <person name="Ren Y."/>
            <person name="Wang B."/>
            <person name="Wang S."/>
            <person name="Lu Y."/>
            <person name="Wu K."/>
            <person name="Fan W."/>
            <person name="Wang G."/>
        </authorList>
    </citation>
    <scope>NUCLEOTIDE SEQUENCE</scope>
    <source>
        <strain evidence="8">12Hb</strain>
    </source>
</reference>
<dbReference type="PANTHER" id="PTHR11370">
    <property type="entry name" value="DNA-REPAIR PROTEIN XRCC1"/>
    <property type="match status" value="1"/>
</dbReference>
<feature type="region of interest" description="Disordered" evidence="6">
    <location>
        <begin position="440"/>
        <end position="559"/>
    </location>
</feature>
<organism evidence="8 9">
    <name type="scientific">Apolygus lucorum</name>
    <name type="common">Small green plant bug</name>
    <name type="synonym">Lygocoris lucorum</name>
    <dbReference type="NCBI Taxonomy" id="248454"/>
    <lineage>
        <taxon>Eukaryota</taxon>
        <taxon>Metazoa</taxon>
        <taxon>Ecdysozoa</taxon>
        <taxon>Arthropoda</taxon>
        <taxon>Hexapoda</taxon>
        <taxon>Insecta</taxon>
        <taxon>Pterygota</taxon>
        <taxon>Neoptera</taxon>
        <taxon>Paraneoptera</taxon>
        <taxon>Hemiptera</taxon>
        <taxon>Heteroptera</taxon>
        <taxon>Panheteroptera</taxon>
        <taxon>Cimicomorpha</taxon>
        <taxon>Miridae</taxon>
        <taxon>Mirini</taxon>
        <taxon>Apolygus</taxon>
    </lineage>
</organism>
<accession>A0A8S9X929</accession>
<evidence type="ECO:0000256" key="3">
    <source>
        <dbReference type="ARBA" id="ARBA00022763"/>
    </source>
</evidence>
<comment type="caution">
    <text evidence="8">The sequence shown here is derived from an EMBL/GenBank/DDBJ whole genome shotgun (WGS) entry which is preliminary data.</text>
</comment>
<dbReference type="Gene3D" id="2.60.120.260">
    <property type="entry name" value="Galactose-binding domain-like"/>
    <property type="match status" value="1"/>
</dbReference>
<dbReference type="SMART" id="SM00292">
    <property type="entry name" value="BRCT"/>
    <property type="match status" value="2"/>
</dbReference>
<dbReference type="Pfam" id="PF12738">
    <property type="entry name" value="PTCB-BRCT"/>
    <property type="match status" value="1"/>
</dbReference>
<dbReference type="GO" id="GO:0006284">
    <property type="term" value="P:base-excision repair"/>
    <property type="evidence" value="ECO:0007669"/>
    <property type="project" value="InterPro"/>
</dbReference>
<dbReference type="FunFam" id="3.40.50.10190:FF:000008">
    <property type="entry name" value="X-ray repair cross complementing 1"/>
    <property type="match status" value="1"/>
</dbReference>
<evidence type="ECO:0000256" key="1">
    <source>
        <dbReference type="ARBA" id="ARBA00004123"/>
    </source>
</evidence>
<gene>
    <name evidence="8" type="ORF">GE061_019011</name>
</gene>
<feature type="compositionally biased region" description="Polar residues" evidence="6">
    <location>
        <begin position="531"/>
        <end position="545"/>
    </location>
</feature>
<evidence type="ECO:0000313" key="9">
    <source>
        <dbReference type="Proteomes" id="UP000466442"/>
    </source>
</evidence>
<dbReference type="GO" id="GO:0006303">
    <property type="term" value="P:double-strand break repair via nonhomologous end joining"/>
    <property type="evidence" value="ECO:0007669"/>
    <property type="project" value="InterPro"/>
</dbReference>
<dbReference type="InterPro" id="IPR045080">
    <property type="entry name" value="BRCT_XRCC1_rpt1"/>
</dbReference>
<dbReference type="Gene3D" id="3.40.50.10190">
    <property type="entry name" value="BRCT domain"/>
    <property type="match status" value="2"/>
</dbReference>
<keyword evidence="4" id="KW-0234">DNA repair</keyword>
<dbReference type="FunFam" id="2.60.120.260:FF:000025">
    <property type="entry name" value="DNA repair protein XRCC1 isoform X1"/>
    <property type="match status" value="1"/>
</dbReference>
<comment type="subcellular location">
    <subcellularLocation>
        <location evidence="1">Nucleus</location>
    </subcellularLocation>
</comment>
<dbReference type="GO" id="GO:0003684">
    <property type="term" value="F:damaged DNA binding"/>
    <property type="evidence" value="ECO:0007669"/>
    <property type="project" value="InterPro"/>
</dbReference>
<evidence type="ECO:0000259" key="7">
    <source>
        <dbReference type="PROSITE" id="PS50172"/>
    </source>
</evidence>
<dbReference type="InterPro" id="IPR002706">
    <property type="entry name" value="Xrcc1_N"/>
</dbReference>
<dbReference type="GO" id="GO:0005634">
    <property type="term" value="C:nucleus"/>
    <property type="evidence" value="ECO:0007669"/>
    <property type="project" value="UniProtKB-SubCell"/>
</dbReference>
<keyword evidence="2" id="KW-0677">Repeat</keyword>
<keyword evidence="5" id="KW-0539">Nucleus</keyword>
<feature type="domain" description="BRCT" evidence="7">
    <location>
        <begin position="355"/>
        <end position="442"/>
    </location>
</feature>
<dbReference type="CDD" id="cd17725">
    <property type="entry name" value="BRCT_XRCC1_rpt1"/>
    <property type="match status" value="1"/>
</dbReference>
<name>A0A8S9X929_APOLU</name>
<dbReference type="GO" id="GO:0000012">
    <property type="term" value="P:single strand break repair"/>
    <property type="evidence" value="ECO:0007669"/>
    <property type="project" value="InterPro"/>
</dbReference>
<dbReference type="Proteomes" id="UP000466442">
    <property type="component" value="Linkage Group LG9"/>
</dbReference>
<dbReference type="SUPFAM" id="SSF52113">
    <property type="entry name" value="BRCT domain"/>
    <property type="match status" value="2"/>
</dbReference>